<feature type="transmembrane region" description="Helical" evidence="8">
    <location>
        <begin position="437"/>
        <end position="456"/>
    </location>
</feature>
<keyword evidence="4 8" id="KW-0812">Transmembrane</keyword>
<dbReference type="InterPro" id="IPR005828">
    <property type="entry name" value="MFS_sugar_transport-like"/>
</dbReference>
<evidence type="ECO:0000256" key="8">
    <source>
        <dbReference type="SAM" id="Phobius"/>
    </source>
</evidence>
<feature type="compositionally biased region" description="Basic and acidic residues" evidence="7">
    <location>
        <begin position="611"/>
        <end position="620"/>
    </location>
</feature>
<dbReference type="PANTHER" id="PTHR48022:SF43">
    <property type="entry name" value="QUINATE TRANSPORTER, PUTATIVE (AFU_ORTHOLOGUE AFUA_1G16230)-RELATED"/>
    <property type="match status" value="1"/>
</dbReference>
<dbReference type="Gene3D" id="1.20.1250.20">
    <property type="entry name" value="MFS general substrate transporter like domains"/>
    <property type="match status" value="1"/>
</dbReference>
<protein>
    <submittedName>
        <fullName evidence="10">MFS quinate transporter</fullName>
    </submittedName>
</protein>
<evidence type="ECO:0000256" key="7">
    <source>
        <dbReference type="SAM" id="MobiDB-lite"/>
    </source>
</evidence>
<feature type="transmembrane region" description="Helical" evidence="8">
    <location>
        <begin position="268"/>
        <end position="290"/>
    </location>
</feature>
<feature type="transmembrane region" description="Helical" evidence="8">
    <location>
        <begin position="119"/>
        <end position="136"/>
    </location>
</feature>
<keyword evidence="6 8" id="KW-0472">Membrane</keyword>
<feature type="region of interest" description="Disordered" evidence="7">
    <location>
        <begin position="596"/>
        <end position="704"/>
    </location>
</feature>
<feature type="transmembrane region" description="Helical" evidence="8">
    <location>
        <begin position="148"/>
        <end position="164"/>
    </location>
</feature>
<dbReference type="NCBIfam" id="TIGR00879">
    <property type="entry name" value="SP"/>
    <property type="match status" value="1"/>
</dbReference>
<gene>
    <name evidence="10" type="ORF">O9K51_03909</name>
</gene>
<feature type="transmembrane region" description="Helical" evidence="8">
    <location>
        <begin position="310"/>
        <end position="328"/>
    </location>
</feature>
<dbReference type="InterPro" id="IPR036259">
    <property type="entry name" value="MFS_trans_sf"/>
</dbReference>
<dbReference type="PROSITE" id="PS50850">
    <property type="entry name" value="MFS"/>
    <property type="match status" value="1"/>
</dbReference>
<dbReference type="InterPro" id="IPR050360">
    <property type="entry name" value="MFS_Sugar_Transporters"/>
</dbReference>
<evidence type="ECO:0000256" key="4">
    <source>
        <dbReference type="ARBA" id="ARBA00022692"/>
    </source>
</evidence>
<feature type="transmembrane region" description="Helical" evidence="8">
    <location>
        <begin position="370"/>
        <end position="392"/>
    </location>
</feature>
<comment type="caution">
    <text evidence="10">The sequence shown here is derived from an EMBL/GenBank/DDBJ whole genome shotgun (WGS) entry which is preliminary data.</text>
</comment>
<organism evidence="10 11">
    <name type="scientific">Purpureocillium lavendulum</name>
    <dbReference type="NCBI Taxonomy" id="1247861"/>
    <lineage>
        <taxon>Eukaryota</taxon>
        <taxon>Fungi</taxon>
        <taxon>Dikarya</taxon>
        <taxon>Ascomycota</taxon>
        <taxon>Pezizomycotina</taxon>
        <taxon>Sordariomycetes</taxon>
        <taxon>Hypocreomycetidae</taxon>
        <taxon>Hypocreales</taxon>
        <taxon>Ophiocordycipitaceae</taxon>
        <taxon>Purpureocillium</taxon>
    </lineage>
</organism>
<dbReference type="PANTHER" id="PTHR48022">
    <property type="entry name" value="PLASTIDIC GLUCOSE TRANSPORTER 4"/>
    <property type="match status" value="1"/>
</dbReference>
<feature type="compositionally biased region" description="Low complexity" evidence="7">
    <location>
        <begin position="685"/>
        <end position="695"/>
    </location>
</feature>
<evidence type="ECO:0000256" key="2">
    <source>
        <dbReference type="ARBA" id="ARBA00010992"/>
    </source>
</evidence>
<dbReference type="InterPro" id="IPR003663">
    <property type="entry name" value="Sugar/inositol_transpt"/>
</dbReference>
<reference evidence="10" key="1">
    <citation type="submission" date="2023-01" db="EMBL/GenBank/DDBJ databases">
        <title>The growth and conidiation of Purpureocillium lavendulum are regulated by nitrogen source and histone H3K14 acetylation.</title>
        <authorList>
            <person name="Tang P."/>
            <person name="Han J."/>
            <person name="Zhang C."/>
            <person name="Tang P."/>
            <person name="Qi F."/>
            <person name="Zhang K."/>
            <person name="Liang L."/>
        </authorList>
    </citation>
    <scope>NUCLEOTIDE SEQUENCE</scope>
    <source>
        <strain evidence="10">YMF1.00683</strain>
    </source>
</reference>
<feature type="region of interest" description="Disordered" evidence="7">
    <location>
        <begin position="861"/>
        <end position="924"/>
    </location>
</feature>
<dbReference type="EMBL" id="JAQHRD010000003">
    <property type="protein sequence ID" value="KAJ6442734.1"/>
    <property type="molecule type" value="Genomic_DNA"/>
</dbReference>
<comment type="subcellular location">
    <subcellularLocation>
        <location evidence="1">Membrane</location>
        <topology evidence="1">Multi-pass membrane protein</topology>
    </subcellularLocation>
</comment>
<feature type="region of interest" description="Disordered" evidence="7">
    <location>
        <begin position="813"/>
        <end position="840"/>
    </location>
</feature>
<evidence type="ECO:0000256" key="3">
    <source>
        <dbReference type="ARBA" id="ARBA00022448"/>
    </source>
</evidence>
<keyword evidence="3" id="KW-0813">Transport</keyword>
<feature type="compositionally biased region" description="Acidic residues" evidence="7">
    <location>
        <begin position="636"/>
        <end position="645"/>
    </location>
</feature>
<feature type="domain" description="Major facilitator superfamily (MFS) profile" evidence="9">
    <location>
        <begin position="10"/>
        <end position="459"/>
    </location>
</feature>
<evidence type="ECO:0000256" key="1">
    <source>
        <dbReference type="ARBA" id="ARBA00004141"/>
    </source>
</evidence>
<feature type="transmembrane region" description="Helical" evidence="8">
    <location>
        <begin position="340"/>
        <end position="358"/>
    </location>
</feature>
<evidence type="ECO:0000313" key="10">
    <source>
        <dbReference type="EMBL" id="KAJ6442734.1"/>
    </source>
</evidence>
<proteinExistence type="inferred from homology"/>
<feature type="transmembrane region" description="Helical" evidence="8">
    <location>
        <begin position="60"/>
        <end position="80"/>
    </location>
</feature>
<keyword evidence="11" id="KW-1185">Reference proteome</keyword>
<dbReference type="SUPFAM" id="SSF103473">
    <property type="entry name" value="MFS general substrate transporter"/>
    <property type="match status" value="1"/>
</dbReference>
<dbReference type="GO" id="GO:0005351">
    <property type="term" value="F:carbohydrate:proton symporter activity"/>
    <property type="evidence" value="ECO:0007669"/>
    <property type="project" value="TreeGrafter"/>
</dbReference>
<dbReference type="Pfam" id="PF00083">
    <property type="entry name" value="Sugar_tr"/>
    <property type="match status" value="1"/>
</dbReference>
<keyword evidence="5 8" id="KW-1133">Transmembrane helix</keyword>
<dbReference type="GO" id="GO:0016020">
    <property type="term" value="C:membrane"/>
    <property type="evidence" value="ECO:0007669"/>
    <property type="project" value="UniProtKB-SubCell"/>
</dbReference>
<feature type="transmembrane region" description="Helical" evidence="8">
    <location>
        <begin position="92"/>
        <end position="113"/>
    </location>
</feature>
<evidence type="ECO:0000256" key="5">
    <source>
        <dbReference type="ARBA" id="ARBA00022989"/>
    </source>
</evidence>
<dbReference type="InterPro" id="IPR020846">
    <property type="entry name" value="MFS_dom"/>
</dbReference>
<evidence type="ECO:0000256" key="6">
    <source>
        <dbReference type="ARBA" id="ARBA00023136"/>
    </source>
</evidence>
<feature type="transmembrane region" description="Helical" evidence="8">
    <location>
        <begin position="176"/>
        <end position="196"/>
    </location>
</feature>
<comment type="similarity">
    <text evidence="2">Belongs to the major facilitator superfamily. Sugar transporter (TC 2.A.1.1) family.</text>
</comment>
<dbReference type="Proteomes" id="UP001163105">
    <property type="component" value="Unassembled WGS sequence"/>
</dbReference>
<evidence type="ECO:0000313" key="11">
    <source>
        <dbReference type="Proteomes" id="UP001163105"/>
    </source>
</evidence>
<sequence>MPFNPYFVLTVVVIACGSIPKGYDEGGFAAASGMRSFLQDFDLIRGRWNGSPAQLTNRKAVITSLGVLGAAIGAVMAIAVTDHIGRLRTWQLFTVLWMTGFFTVTFSSGMVGLLMFARIWGGIGAGGLTVVAPLYLTEVARAKSRGMIVSIYMVVLLSFLMIAVKTLPQTREQYRIVLGVVQIPVGLALIASFFLADTPRWLACKNRPHEALRVLAKLRNSTVEDPAVIAEFHEIQQQIEDKDQALSNTSTWTIIKEVASVPSYRKRFLLGLAMQTFAQWSGGNGITYYIPEIFRLAGITSNRHSLINSGGYGAVKLVFTMIFTWGLIDYFGRRRCFMTGLALQCITHIYMAVYMALWKDSKNEAASEAAVASVFIYAVGWSIGLCTVQYLYGTEILPTRIRGVCYATNMMVHWLFQFAVVRVTPQMFEAFNVWGAYVFWACVCAVGLVVLGLWAPETKGVPIERMAELFSGPWYMGWRAKIDLDSEGETAGSHDSVHMVTRLEDTDNRDMSEKRALGVWPYESTTVGGSIAVEAVRTHLPRGDLGHEHLVDLVERATLELRHKEEAPNGREKRQAAKNKTDLALQVGLIRVDHVRNHEAEDDTADSLHGGSERNGRGTEGDGADLAENGKRAGAEGEDVDEGVDDGQGSLHPLGRTGGDHIHDADEEQHKGGARDAIDEEGASADGVDGEPAAADAEEGDGGDADAEVEALLGGEAGELEEIGAVSEDEDDAGEVLAQEDKGGDHGAEEVGAAEALRQRGEAGDDVVGALVGDGGLEGEELGVEVDVGPAAVEAGEGAAGLVALADADEVPGRLGGKGQADGEEDAEEELDGEGGAVGPARLPLAEALDDGVGEQLARRDAELDAGRGDAAEDDGRALGRGERAERQVEAQREAQDELGHEEGRVGRREDLPEDAARGDDDAKCHGGLAAVAVREVGAEEAAEELADRRHLDDLYEGGVVSEHITDGQLMLGLVVDADGLVLEVDILGGLDPRDARLLRFLHVK</sequence>
<dbReference type="AlphaFoldDB" id="A0AB34FTM4"/>
<feature type="compositionally biased region" description="Acidic residues" evidence="7">
    <location>
        <begin position="822"/>
        <end position="833"/>
    </location>
</feature>
<feature type="compositionally biased region" description="Basic and acidic residues" evidence="7">
    <location>
        <begin position="658"/>
        <end position="677"/>
    </location>
</feature>
<name>A0AB34FTM4_9HYPO</name>
<accession>A0AB34FTM4</accession>
<evidence type="ECO:0000259" key="9">
    <source>
        <dbReference type="PROSITE" id="PS50850"/>
    </source>
</evidence>